<dbReference type="PANTHER" id="PTHR34702">
    <property type="entry name" value="NA(+)/H(+) ANTIPORTER SUBUNIT F1"/>
    <property type="match status" value="1"/>
</dbReference>
<keyword evidence="5 8" id="KW-0812">Transmembrane</keyword>
<name>A0ABN3ILH9_9ACTN</name>
<dbReference type="Proteomes" id="UP001500058">
    <property type="component" value="Unassembled WGS sequence"/>
</dbReference>
<dbReference type="InterPro" id="IPR007208">
    <property type="entry name" value="MrpF/PhaF-like"/>
</dbReference>
<feature type="transmembrane region" description="Helical" evidence="8">
    <location>
        <begin position="62"/>
        <end position="81"/>
    </location>
</feature>
<feature type="transmembrane region" description="Helical" evidence="8">
    <location>
        <begin position="6"/>
        <end position="24"/>
    </location>
</feature>
<evidence type="ECO:0000256" key="5">
    <source>
        <dbReference type="ARBA" id="ARBA00022692"/>
    </source>
</evidence>
<protein>
    <recommendedName>
        <fullName evidence="11">Sodium:proton antiporter</fullName>
    </recommendedName>
</protein>
<keyword evidence="3" id="KW-0813">Transport</keyword>
<gene>
    <name evidence="9" type="ORF">GCM10010420_37720</name>
</gene>
<keyword evidence="10" id="KW-1185">Reference proteome</keyword>
<accession>A0ABN3ILH9</accession>
<evidence type="ECO:0000313" key="10">
    <source>
        <dbReference type="Proteomes" id="UP001500058"/>
    </source>
</evidence>
<sequence>MNAVAVVALALLSAAGLLVLVRLVRGPRALDRIVAVEVLVSLVVAGSCVGIAVWGYTAFVPVLIVLALLGFIGSVAAARLVEEREDLR</sequence>
<evidence type="ECO:0000256" key="4">
    <source>
        <dbReference type="ARBA" id="ARBA00022475"/>
    </source>
</evidence>
<comment type="caution">
    <text evidence="9">The sequence shown here is derived from an EMBL/GenBank/DDBJ whole genome shotgun (WGS) entry which is preliminary data.</text>
</comment>
<dbReference type="RefSeq" id="WP_344632233.1">
    <property type="nucleotide sequence ID" value="NZ_BAAATJ010000018.1"/>
</dbReference>
<evidence type="ECO:0000313" key="9">
    <source>
        <dbReference type="EMBL" id="GAA2406282.1"/>
    </source>
</evidence>
<evidence type="ECO:0000256" key="2">
    <source>
        <dbReference type="ARBA" id="ARBA00009212"/>
    </source>
</evidence>
<proteinExistence type="inferred from homology"/>
<dbReference type="PANTHER" id="PTHR34702:SF1">
    <property type="entry name" value="NA(+)_H(+) ANTIPORTER SUBUNIT F"/>
    <property type="match status" value="1"/>
</dbReference>
<feature type="transmembrane region" description="Helical" evidence="8">
    <location>
        <begin position="36"/>
        <end position="56"/>
    </location>
</feature>
<evidence type="ECO:0008006" key="11">
    <source>
        <dbReference type="Google" id="ProtNLM"/>
    </source>
</evidence>
<evidence type="ECO:0000256" key="3">
    <source>
        <dbReference type="ARBA" id="ARBA00022448"/>
    </source>
</evidence>
<organism evidence="9 10">
    <name type="scientific">Streptomyces glaucosporus</name>
    <dbReference type="NCBI Taxonomy" id="284044"/>
    <lineage>
        <taxon>Bacteria</taxon>
        <taxon>Bacillati</taxon>
        <taxon>Actinomycetota</taxon>
        <taxon>Actinomycetes</taxon>
        <taxon>Kitasatosporales</taxon>
        <taxon>Streptomycetaceae</taxon>
        <taxon>Streptomyces</taxon>
    </lineage>
</organism>
<reference evidence="9 10" key="1">
    <citation type="journal article" date="2019" name="Int. J. Syst. Evol. Microbiol.">
        <title>The Global Catalogue of Microorganisms (GCM) 10K type strain sequencing project: providing services to taxonomists for standard genome sequencing and annotation.</title>
        <authorList>
            <consortium name="The Broad Institute Genomics Platform"/>
            <consortium name="The Broad Institute Genome Sequencing Center for Infectious Disease"/>
            <person name="Wu L."/>
            <person name="Ma J."/>
        </authorList>
    </citation>
    <scope>NUCLEOTIDE SEQUENCE [LARGE SCALE GENOMIC DNA]</scope>
    <source>
        <strain evidence="9 10">JCM 6921</strain>
    </source>
</reference>
<keyword evidence="4" id="KW-1003">Cell membrane</keyword>
<evidence type="ECO:0000256" key="7">
    <source>
        <dbReference type="ARBA" id="ARBA00023136"/>
    </source>
</evidence>
<comment type="subcellular location">
    <subcellularLocation>
        <location evidence="1">Cell membrane</location>
        <topology evidence="1">Multi-pass membrane protein</topology>
    </subcellularLocation>
</comment>
<keyword evidence="6 8" id="KW-1133">Transmembrane helix</keyword>
<keyword evidence="7 8" id="KW-0472">Membrane</keyword>
<evidence type="ECO:0000256" key="1">
    <source>
        <dbReference type="ARBA" id="ARBA00004651"/>
    </source>
</evidence>
<comment type="similarity">
    <text evidence="2">Belongs to the CPA3 antiporters (TC 2.A.63) subunit F family.</text>
</comment>
<evidence type="ECO:0000256" key="8">
    <source>
        <dbReference type="SAM" id="Phobius"/>
    </source>
</evidence>
<dbReference type="EMBL" id="BAAATJ010000018">
    <property type="protein sequence ID" value="GAA2406282.1"/>
    <property type="molecule type" value="Genomic_DNA"/>
</dbReference>
<dbReference type="Pfam" id="PF04066">
    <property type="entry name" value="MrpF_PhaF"/>
    <property type="match status" value="1"/>
</dbReference>
<evidence type="ECO:0000256" key="6">
    <source>
        <dbReference type="ARBA" id="ARBA00022989"/>
    </source>
</evidence>